<keyword evidence="2" id="KW-1185">Reference proteome</keyword>
<dbReference type="RefSeq" id="WP_124905412.1">
    <property type="nucleotide sequence ID" value="NZ_RQJP01000001.1"/>
</dbReference>
<dbReference type="AlphaFoldDB" id="A0A3P1CY93"/>
<comment type="caution">
    <text evidence="1">The sequence shown here is derived from an EMBL/GenBank/DDBJ whole genome shotgun (WGS) entry which is preliminary data.</text>
</comment>
<accession>A0A3P1CY93</accession>
<evidence type="ECO:0000313" key="1">
    <source>
        <dbReference type="EMBL" id="RRB18128.1"/>
    </source>
</evidence>
<protein>
    <submittedName>
        <fullName evidence="1">Uncharacterized protein</fullName>
    </submittedName>
</protein>
<dbReference type="Proteomes" id="UP000274271">
    <property type="component" value="Unassembled WGS sequence"/>
</dbReference>
<reference evidence="1 2" key="1">
    <citation type="submission" date="2018-11" db="EMBL/GenBank/DDBJ databases">
        <authorList>
            <person name="Zhou Z."/>
            <person name="Wang G."/>
        </authorList>
    </citation>
    <scope>NUCLEOTIDE SEQUENCE [LARGE SCALE GENOMIC DNA]</scope>
    <source>
        <strain evidence="1 2">KCTC42998</strain>
    </source>
</reference>
<gene>
    <name evidence="1" type="ORF">EHT87_07595</name>
</gene>
<proteinExistence type="predicted"/>
<sequence length="83" mass="9605">MRDAQPENRPMQFEASRLDAILNALLLKRLHEEGFMFPQMRKRTTGNNPVSGPRAEVFFAFIFPKSTKKWPGLSTGRAEQIWL</sequence>
<organism evidence="1 2">
    <name type="scientific">Larkinella knui</name>
    <dbReference type="NCBI Taxonomy" id="2025310"/>
    <lineage>
        <taxon>Bacteria</taxon>
        <taxon>Pseudomonadati</taxon>
        <taxon>Bacteroidota</taxon>
        <taxon>Cytophagia</taxon>
        <taxon>Cytophagales</taxon>
        <taxon>Spirosomataceae</taxon>
        <taxon>Larkinella</taxon>
    </lineage>
</organism>
<dbReference type="EMBL" id="RQJP01000001">
    <property type="protein sequence ID" value="RRB18128.1"/>
    <property type="molecule type" value="Genomic_DNA"/>
</dbReference>
<evidence type="ECO:0000313" key="2">
    <source>
        <dbReference type="Proteomes" id="UP000274271"/>
    </source>
</evidence>
<name>A0A3P1CY93_9BACT</name>